<proteinExistence type="predicted"/>
<evidence type="ECO:0000313" key="2">
    <source>
        <dbReference type="Proteomes" id="UP000033980"/>
    </source>
</evidence>
<dbReference type="EMBL" id="LCFK01000001">
    <property type="protein sequence ID" value="KKS94900.1"/>
    <property type="molecule type" value="Genomic_DNA"/>
</dbReference>
<dbReference type="Proteomes" id="UP000033980">
    <property type="component" value="Unassembled WGS sequence"/>
</dbReference>
<protein>
    <submittedName>
        <fullName evidence="1">Uncharacterized protein</fullName>
    </submittedName>
</protein>
<gene>
    <name evidence="1" type="ORF">UV68_C0001G0041</name>
</gene>
<reference evidence="1 2" key="1">
    <citation type="journal article" date="2015" name="Nature">
        <title>rRNA introns, odd ribosomes, and small enigmatic genomes across a large radiation of phyla.</title>
        <authorList>
            <person name="Brown C.T."/>
            <person name="Hug L.A."/>
            <person name="Thomas B.C."/>
            <person name="Sharon I."/>
            <person name="Castelle C.J."/>
            <person name="Singh A."/>
            <person name="Wilkins M.J."/>
            <person name="Williams K.H."/>
            <person name="Banfield J.F."/>
        </authorList>
    </citation>
    <scope>NUCLEOTIDE SEQUENCE [LARGE SCALE GENOMIC DNA]</scope>
</reference>
<organism evidence="1 2">
    <name type="scientific">Candidatus Collierbacteria bacterium GW2011_GWC2_43_12</name>
    <dbReference type="NCBI Taxonomy" id="1618390"/>
    <lineage>
        <taxon>Bacteria</taxon>
        <taxon>Candidatus Collieribacteriota</taxon>
    </lineage>
</organism>
<dbReference type="AlphaFoldDB" id="A0A0G1DAG9"/>
<evidence type="ECO:0000313" key="1">
    <source>
        <dbReference type="EMBL" id="KKS94900.1"/>
    </source>
</evidence>
<name>A0A0G1DAG9_9BACT</name>
<comment type="caution">
    <text evidence="1">The sequence shown here is derived from an EMBL/GenBank/DDBJ whole genome shotgun (WGS) entry which is preliminary data.</text>
</comment>
<sequence>MPEITLTSDKETEIMEKILKYVEAEGDRLAVRRCGGLIIQMGAYAVEIKSVGRVIKVRLGEDFVCILSDPDFSLIMLKINELVRERYNRQEKRRREEFLKGLDL</sequence>
<accession>A0A0G1DAG9</accession>